<protein>
    <recommendedName>
        <fullName evidence="3">Reverse transcriptase</fullName>
    </recommendedName>
</protein>
<name>A0ABR0NF64_GOSAR</name>
<evidence type="ECO:0000313" key="2">
    <source>
        <dbReference type="Proteomes" id="UP001358586"/>
    </source>
</evidence>
<organism evidence="1 2">
    <name type="scientific">Gossypium arboreum</name>
    <name type="common">Tree cotton</name>
    <name type="synonym">Gossypium nanking</name>
    <dbReference type="NCBI Taxonomy" id="29729"/>
    <lineage>
        <taxon>Eukaryota</taxon>
        <taxon>Viridiplantae</taxon>
        <taxon>Streptophyta</taxon>
        <taxon>Embryophyta</taxon>
        <taxon>Tracheophyta</taxon>
        <taxon>Spermatophyta</taxon>
        <taxon>Magnoliopsida</taxon>
        <taxon>eudicotyledons</taxon>
        <taxon>Gunneridae</taxon>
        <taxon>Pentapetalae</taxon>
        <taxon>rosids</taxon>
        <taxon>malvids</taxon>
        <taxon>Malvales</taxon>
        <taxon>Malvaceae</taxon>
        <taxon>Malvoideae</taxon>
        <taxon>Gossypium</taxon>
    </lineage>
</organism>
<comment type="caution">
    <text evidence="1">The sequence shown here is derived from an EMBL/GenBank/DDBJ whole genome shotgun (WGS) entry which is preliminary data.</text>
</comment>
<proteinExistence type="predicted"/>
<sequence>MPALLVKNNRSVSDHVPILLLPKDVDWGPRPFKVLNYWFSSSDCMRKLKEVCQNAPWHGDVGYSLLVKLKTKKAFLKRWNREEFGNIDTKMENPEKLVDELDTLGIARELNVTELDLKRRCQAELWKALL</sequence>
<gene>
    <name evidence="1" type="ORF">PVK06_034800</name>
</gene>
<dbReference type="EMBL" id="JARKNE010000010">
    <property type="protein sequence ID" value="KAK5793648.1"/>
    <property type="molecule type" value="Genomic_DNA"/>
</dbReference>
<reference evidence="1 2" key="1">
    <citation type="submission" date="2023-03" db="EMBL/GenBank/DDBJ databases">
        <title>WGS of Gossypium arboreum.</title>
        <authorList>
            <person name="Yu D."/>
        </authorList>
    </citation>
    <scope>NUCLEOTIDE SEQUENCE [LARGE SCALE GENOMIC DNA]</scope>
    <source>
        <tissue evidence="1">Leaf</tissue>
    </source>
</reference>
<keyword evidence="2" id="KW-1185">Reference proteome</keyword>
<accession>A0ABR0NF64</accession>
<evidence type="ECO:0008006" key="3">
    <source>
        <dbReference type="Google" id="ProtNLM"/>
    </source>
</evidence>
<dbReference type="Proteomes" id="UP001358586">
    <property type="component" value="Chromosome 10"/>
</dbReference>
<evidence type="ECO:0000313" key="1">
    <source>
        <dbReference type="EMBL" id="KAK5793648.1"/>
    </source>
</evidence>